<reference evidence="2" key="1">
    <citation type="submission" date="2019-08" db="EMBL/GenBank/DDBJ databases">
        <authorList>
            <person name="Kucharzyk K."/>
            <person name="Murdoch R.W."/>
            <person name="Higgins S."/>
            <person name="Loffler F."/>
        </authorList>
    </citation>
    <scope>NUCLEOTIDE SEQUENCE</scope>
</reference>
<dbReference type="AlphaFoldDB" id="A0A644WXN6"/>
<sequence>MKRPPVTLLTDIVILGLAIAAILWISGNTLSSGSGYLQVQTHDGTYRYALATDREIHVQGPLGDTHIIIEDGRAHIHDSACPTKSCTQQRPIFSARSWIACLPNQILLTIVGESEGDMEVDDVTN</sequence>
<comment type="caution">
    <text evidence="2">The sequence shown here is derived from an EMBL/GenBank/DDBJ whole genome shotgun (WGS) entry which is preliminary data.</text>
</comment>
<dbReference type="EMBL" id="VSSQ01001477">
    <property type="protein sequence ID" value="MPM08666.1"/>
    <property type="molecule type" value="Genomic_DNA"/>
</dbReference>
<gene>
    <name evidence="2" type="ORF">SDC9_54980</name>
</gene>
<name>A0A644WXN6_9ZZZZ</name>
<accession>A0A644WXN6</accession>
<dbReference type="InterPro" id="IPR038690">
    <property type="entry name" value="NusG_2_sf"/>
</dbReference>
<keyword evidence="1" id="KW-0472">Membrane</keyword>
<keyword evidence="1" id="KW-1133">Transmembrane helix</keyword>
<dbReference type="CDD" id="cd09910">
    <property type="entry name" value="NGN-insert_like"/>
    <property type="match status" value="1"/>
</dbReference>
<proteinExistence type="predicted"/>
<protein>
    <submittedName>
        <fullName evidence="2">Uncharacterized protein</fullName>
    </submittedName>
</protein>
<evidence type="ECO:0000313" key="2">
    <source>
        <dbReference type="EMBL" id="MPM08666.1"/>
    </source>
</evidence>
<feature type="transmembrane region" description="Helical" evidence="1">
    <location>
        <begin position="6"/>
        <end position="25"/>
    </location>
</feature>
<keyword evidence="1" id="KW-0812">Transmembrane</keyword>
<dbReference type="Pfam" id="PF07009">
    <property type="entry name" value="NusG_II"/>
    <property type="match status" value="1"/>
</dbReference>
<evidence type="ECO:0000256" key="1">
    <source>
        <dbReference type="SAM" id="Phobius"/>
    </source>
</evidence>
<organism evidence="2">
    <name type="scientific">bioreactor metagenome</name>
    <dbReference type="NCBI Taxonomy" id="1076179"/>
    <lineage>
        <taxon>unclassified sequences</taxon>
        <taxon>metagenomes</taxon>
        <taxon>ecological metagenomes</taxon>
    </lineage>
</organism>
<dbReference type="Gene3D" id="2.60.320.10">
    <property type="entry name" value="N-utilization substance G protein NusG, insert domain"/>
    <property type="match status" value="1"/>
</dbReference>